<name>A0A1H8YSI3_9RHOB</name>
<dbReference type="RefSeq" id="WP_090266513.1">
    <property type="nucleotide sequence ID" value="NZ_FOEP01000001.1"/>
</dbReference>
<dbReference type="InterPro" id="IPR036249">
    <property type="entry name" value="Thioredoxin-like_sf"/>
</dbReference>
<evidence type="ECO:0000313" key="3">
    <source>
        <dbReference type="Proteomes" id="UP000198634"/>
    </source>
</evidence>
<reference evidence="2 3" key="1">
    <citation type="submission" date="2016-10" db="EMBL/GenBank/DDBJ databases">
        <authorList>
            <person name="de Groot N.N."/>
        </authorList>
    </citation>
    <scope>NUCLEOTIDE SEQUENCE [LARGE SCALE GENOMIC DNA]</scope>
    <source>
        <strain evidence="2 3">DSM 22007</strain>
    </source>
</reference>
<dbReference type="STRING" id="657014.SAMN04488092_10135"/>
<organism evidence="2 3">
    <name type="scientific">Thalassovita taeanensis</name>
    <dbReference type="NCBI Taxonomy" id="657014"/>
    <lineage>
        <taxon>Bacteria</taxon>
        <taxon>Pseudomonadati</taxon>
        <taxon>Pseudomonadota</taxon>
        <taxon>Alphaproteobacteria</taxon>
        <taxon>Rhodobacterales</taxon>
        <taxon>Roseobacteraceae</taxon>
        <taxon>Thalassovita</taxon>
    </lineage>
</organism>
<dbReference type="Gene3D" id="3.40.30.10">
    <property type="entry name" value="Glutaredoxin"/>
    <property type="match status" value="1"/>
</dbReference>
<feature type="signal peptide" evidence="1">
    <location>
        <begin position="1"/>
        <end position="21"/>
    </location>
</feature>
<protein>
    <submittedName>
        <fullName evidence="2">Uncharacterized protein</fullName>
    </submittedName>
</protein>
<accession>A0A1H8YSI3</accession>
<dbReference type="OrthoDB" id="7726503at2"/>
<sequence>MRARRAAITCCAALIGAAAVAETDLTLLTPPERAALGAEIRATVLANPELVQPALAPPPPAFYEDEINADLARIRAEAAQLFAPGHTAFGLSKNPVAIAFFTRANCPACAQAEADLRALAETSPIRVAMFDMSGPDAALAARLELDTAPSYVFETMMIRGHMPPIVLQKYIDKAAKP</sequence>
<feature type="chain" id="PRO_5009300726" evidence="1">
    <location>
        <begin position="22"/>
        <end position="177"/>
    </location>
</feature>
<evidence type="ECO:0000313" key="2">
    <source>
        <dbReference type="EMBL" id="SEP54981.1"/>
    </source>
</evidence>
<keyword evidence="3" id="KW-1185">Reference proteome</keyword>
<dbReference type="Proteomes" id="UP000198634">
    <property type="component" value="Unassembled WGS sequence"/>
</dbReference>
<dbReference type="EMBL" id="FOEP01000001">
    <property type="protein sequence ID" value="SEP54981.1"/>
    <property type="molecule type" value="Genomic_DNA"/>
</dbReference>
<gene>
    <name evidence="2" type="ORF">SAMN04488092_10135</name>
</gene>
<evidence type="ECO:0000256" key="1">
    <source>
        <dbReference type="SAM" id="SignalP"/>
    </source>
</evidence>
<dbReference type="SUPFAM" id="SSF52833">
    <property type="entry name" value="Thioredoxin-like"/>
    <property type="match status" value="1"/>
</dbReference>
<proteinExistence type="predicted"/>
<keyword evidence="1" id="KW-0732">Signal</keyword>
<dbReference type="AlphaFoldDB" id="A0A1H8YSI3"/>